<dbReference type="OrthoDB" id="269151at2759"/>
<dbReference type="PANTHER" id="PTHR45782:SF4">
    <property type="entry name" value="MITOCHONDRIAL RIBOSOME-ASSOCIATED GTPASE 1"/>
    <property type="match status" value="1"/>
</dbReference>
<evidence type="ECO:0000256" key="3">
    <source>
        <dbReference type="SAM" id="MobiDB-lite"/>
    </source>
</evidence>
<dbReference type="EMBL" id="ATMH01005064">
    <property type="protein sequence ID" value="EPY28516.1"/>
    <property type="molecule type" value="Genomic_DNA"/>
</dbReference>
<evidence type="ECO:0000259" key="5">
    <source>
        <dbReference type="Pfam" id="PF01926"/>
    </source>
</evidence>
<proteinExistence type="predicted"/>
<dbReference type="CDD" id="cd01856">
    <property type="entry name" value="YlqF"/>
    <property type="match status" value="1"/>
</dbReference>
<keyword evidence="8" id="KW-1185">Reference proteome</keyword>
<sequence>MLSVLFCIICRVEVFATLFPFSPFLSLSCSFSFYIYIYLVVVVVFVVVCSHYVVIRAWRHSFISSTMRHGALLCNVFDPVFMRNVKRTLNAYKDSMQQSGRKSVSREAFVDIDEKGAAWYLGHMQTATVALAEKVASADFVLEIRDARLPFTTENPNIRQLVSSKPRLIIFNKADLSNEDCNRSIQQYYERRGHFALFTSARRSWKDTVEAVQRFVTHVLPPQQYKTAASIGLVVGMPNVGKSTLINSLRLAHEYQFHREDFRRSRTPEAVSIAPGTTRALKLVPLSKNPNIVLYDTPGLTLPGVFTKEAGLKLCACGIVPTNDVSLQAGVVARYVYDVLVASGSSTHMAECLHLPRAPVSFDDCMAMICERSGTSGQTDLGNSDPRRAQRFLLHDFEAGRLGRLTLDALPRSFQRERAAPALLLEDPSAPQQSMADDVGAVTYDVRTEDVVDRSPEHMRHVLEQLRGAERGSGTATGPRGTPLASDSAVISRRKGPISKATTLDDAFRNCTRFNR</sequence>
<gene>
    <name evidence="7" type="ORF">STCU_05064</name>
    <name evidence="6" type="ORF">STCU_09284</name>
</gene>
<dbReference type="SUPFAM" id="SSF52540">
    <property type="entry name" value="P-loop containing nucleoside triphosphate hydrolases"/>
    <property type="match status" value="1"/>
</dbReference>
<dbReference type="InterPro" id="IPR027417">
    <property type="entry name" value="P-loop_NTPase"/>
</dbReference>
<dbReference type="Gene3D" id="3.40.50.300">
    <property type="entry name" value="P-loop containing nucleotide triphosphate hydrolases"/>
    <property type="match status" value="1"/>
</dbReference>
<evidence type="ECO:0000313" key="6">
    <source>
        <dbReference type="EMBL" id="EPY19816.1"/>
    </source>
</evidence>
<evidence type="ECO:0000313" key="7">
    <source>
        <dbReference type="EMBL" id="EPY28516.1"/>
    </source>
</evidence>
<evidence type="ECO:0000256" key="2">
    <source>
        <dbReference type="ARBA" id="ARBA00023134"/>
    </source>
</evidence>
<evidence type="ECO:0000256" key="4">
    <source>
        <dbReference type="SAM" id="Phobius"/>
    </source>
</evidence>
<dbReference type="GO" id="GO:0032543">
    <property type="term" value="P:mitochondrial translation"/>
    <property type="evidence" value="ECO:0007669"/>
    <property type="project" value="TreeGrafter"/>
</dbReference>
<keyword evidence="4" id="KW-1133">Transmembrane helix</keyword>
<feature type="domain" description="G" evidence="5">
    <location>
        <begin position="234"/>
        <end position="302"/>
    </location>
</feature>
<dbReference type="GO" id="GO:0005525">
    <property type="term" value="F:GTP binding"/>
    <property type="evidence" value="ECO:0007669"/>
    <property type="project" value="UniProtKB-KW"/>
</dbReference>
<dbReference type="InterPro" id="IPR006073">
    <property type="entry name" value="GTP-bd"/>
</dbReference>
<keyword evidence="4" id="KW-0812">Transmembrane</keyword>
<keyword evidence="2" id="KW-0342">GTP-binding</keyword>
<dbReference type="Proteomes" id="UP000015354">
    <property type="component" value="Unassembled WGS sequence"/>
</dbReference>
<feature type="region of interest" description="Disordered" evidence="3">
    <location>
        <begin position="467"/>
        <end position="486"/>
    </location>
</feature>
<dbReference type="GO" id="GO:0003924">
    <property type="term" value="F:GTPase activity"/>
    <property type="evidence" value="ECO:0007669"/>
    <property type="project" value="TreeGrafter"/>
</dbReference>
<dbReference type="GO" id="GO:0005739">
    <property type="term" value="C:mitochondrion"/>
    <property type="evidence" value="ECO:0007669"/>
    <property type="project" value="TreeGrafter"/>
</dbReference>
<dbReference type="AlphaFoldDB" id="S9UYW1"/>
<comment type="caution">
    <text evidence="6">The sequence shown here is derived from an EMBL/GenBank/DDBJ whole genome shotgun (WGS) entry which is preliminary data.</text>
</comment>
<keyword evidence="1" id="KW-0547">Nucleotide-binding</keyword>
<name>S9UYW1_9TRYP</name>
<protein>
    <submittedName>
        <fullName evidence="6">Ribosome biogenesis GTPase A</fullName>
    </submittedName>
</protein>
<keyword evidence="4" id="KW-0472">Membrane</keyword>
<evidence type="ECO:0000313" key="8">
    <source>
        <dbReference type="Proteomes" id="UP000015354"/>
    </source>
</evidence>
<dbReference type="EMBL" id="ATMH01009284">
    <property type="protein sequence ID" value="EPY19816.1"/>
    <property type="molecule type" value="Genomic_DNA"/>
</dbReference>
<reference evidence="6" key="2">
    <citation type="submission" date="2013-03" db="EMBL/GenBank/DDBJ databases">
        <authorList>
            <person name="Motta M.C.M."/>
            <person name="Martins A.C.A."/>
            <person name="Preta C.M.C.C."/>
            <person name="Silva R."/>
            <person name="de Souza S.S."/>
            <person name="Klein C.C."/>
            <person name="de Almeida L.G.P."/>
            <person name="Cunha O.L."/>
            <person name="Colabardini A.C."/>
            <person name="Lima B.A."/>
            <person name="Machado C.R."/>
            <person name="Soares C.M.A."/>
            <person name="de Menezes C.B.A."/>
            <person name="Bartolomeu D.C."/>
            <person name="Grisard E.C."/>
            <person name="Fantinatti-Garboggini F."/>
            <person name="Rodrigues-Luiz G.F."/>
            <person name="Wagner G."/>
            <person name="Goldman G.H."/>
            <person name="Fietto J.L.R."/>
            <person name="Ciapina L.P."/>
            <person name="Brocchi M."/>
            <person name="Elias M.C."/>
            <person name="Goldman M.H.S."/>
            <person name="Sagot M.-F."/>
            <person name="Pereira M."/>
            <person name="Stoco P.H."/>
            <person name="Teixeira S.M.R."/>
            <person name="de Mendonca-Neto R.P."/>
            <person name="Maciel T.E.F."/>
            <person name="Mendes T.A.O."/>
            <person name="Urmenyi T.P."/>
            <person name="Teixeira M.M.G."/>
            <person name="de Camargo E.F.P."/>
            <person name="de Sousa W."/>
            <person name="Schenkman S."/>
            <person name="de Vasconcelos A.T.R."/>
        </authorList>
    </citation>
    <scope>NUCLEOTIDE SEQUENCE</scope>
</reference>
<dbReference type="Gene3D" id="1.10.1580.10">
    <property type="match status" value="1"/>
</dbReference>
<feature type="transmembrane region" description="Helical" evidence="4">
    <location>
        <begin position="32"/>
        <end position="55"/>
    </location>
</feature>
<organism evidence="6 8">
    <name type="scientific">Strigomonas culicis</name>
    <dbReference type="NCBI Taxonomy" id="28005"/>
    <lineage>
        <taxon>Eukaryota</taxon>
        <taxon>Discoba</taxon>
        <taxon>Euglenozoa</taxon>
        <taxon>Kinetoplastea</taxon>
        <taxon>Metakinetoplastina</taxon>
        <taxon>Trypanosomatida</taxon>
        <taxon>Trypanosomatidae</taxon>
        <taxon>Strigomonadinae</taxon>
        <taxon>Strigomonas</taxon>
    </lineage>
</organism>
<dbReference type="Pfam" id="PF01926">
    <property type="entry name" value="MMR_HSR1"/>
    <property type="match status" value="1"/>
</dbReference>
<dbReference type="PANTHER" id="PTHR45782">
    <property type="entry name" value="MITOCHONDRIAL RIBOSOME-ASSOCIATED GTPASE 1"/>
    <property type="match status" value="1"/>
</dbReference>
<reference evidence="6 8" key="1">
    <citation type="journal article" date="2013" name="PLoS ONE">
        <title>Predicting the Proteins of Angomonas deanei, Strigomonas culicis and Their Respective Endosymbionts Reveals New Aspects of the Trypanosomatidae Family.</title>
        <authorList>
            <person name="Motta M.C."/>
            <person name="Martins A.C."/>
            <person name="de Souza S.S."/>
            <person name="Catta-Preta C.M."/>
            <person name="Silva R."/>
            <person name="Klein C.C."/>
            <person name="de Almeida L.G."/>
            <person name="de Lima Cunha O."/>
            <person name="Ciapina L.P."/>
            <person name="Brocchi M."/>
            <person name="Colabardini A.C."/>
            <person name="de Araujo Lima B."/>
            <person name="Machado C.R."/>
            <person name="de Almeida Soares C.M."/>
            <person name="Probst C.M."/>
            <person name="de Menezes C.B."/>
            <person name="Thompson C.E."/>
            <person name="Bartholomeu D.C."/>
            <person name="Gradia D.F."/>
            <person name="Pavoni D.P."/>
            <person name="Grisard E.C."/>
            <person name="Fantinatti-Garboggini F."/>
            <person name="Marchini F.K."/>
            <person name="Rodrigues-Luiz G.F."/>
            <person name="Wagner G."/>
            <person name="Goldman G.H."/>
            <person name="Fietto J.L."/>
            <person name="Elias M.C."/>
            <person name="Goldman M.H."/>
            <person name="Sagot M.F."/>
            <person name="Pereira M."/>
            <person name="Stoco P.H."/>
            <person name="de Mendonca-Neto R.P."/>
            <person name="Teixeira S.M."/>
            <person name="Maciel T.E."/>
            <person name="de Oliveira Mendes T.A."/>
            <person name="Urmenyi T.P."/>
            <person name="de Souza W."/>
            <person name="Schenkman S."/>
            <person name="de Vasconcelos A.T."/>
        </authorList>
    </citation>
    <scope>NUCLEOTIDE SEQUENCE [LARGE SCALE GENOMIC DNA]</scope>
</reference>
<dbReference type="InterPro" id="IPR023179">
    <property type="entry name" value="GTP-bd_ortho_bundle_sf"/>
</dbReference>
<accession>S9UYW1</accession>
<evidence type="ECO:0000256" key="1">
    <source>
        <dbReference type="ARBA" id="ARBA00022741"/>
    </source>
</evidence>